<organism evidence="2 3">
    <name type="scientific">Austropuccinia psidii MF-1</name>
    <dbReference type="NCBI Taxonomy" id="1389203"/>
    <lineage>
        <taxon>Eukaryota</taxon>
        <taxon>Fungi</taxon>
        <taxon>Dikarya</taxon>
        <taxon>Basidiomycota</taxon>
        <taxon>Pucciniomycotina</taxon>
        <taxon>Pucciniomycetes</taxon>
        <taxon>Pucciniales</taxon>
        <taxon>Sphaerophragmiaceae</taxon>
        <taxon>Austropuccinia</taxon>
    </lineage>
</organism>
<gene>
    <name evidence="2" type="ORF">O181_034160</name>
</gene>
<evidence type="ECO:0000313" key="2">
    <source>
        <dbReference type="EMBL" id="MBW0494445.1"/>
    </source>
</evidence>
<dbReference type="AlphaFoldDB" id="A0A9Q3D2J6"/>
<keyword evidence="3" id="KW-1185">Reference proteome</keyword>
<dbReference type="EMBL" id="AVOT02012584">
    <property type="protein sequence ID" value="MBW0494445.1"/>
    <property type="molecule type" value="Genomic_DNA"/>
</dbReference>
<evidence type="ECO:0000256" key="1">
    <source>
        <dbReference type="SAM" id="MobiDB-lite"/>
    </source>
</evidence>
<reference evidence="2" key="1">
    <citation type="submission" date="2021-03" db="EMBL/GenBank/DDBJ databases">
        <title>Draft genome sequence of rust myrtle Austropuccinia psidii MF-1, a brazilian biotype.</title>
        <authorList>
            <person name="Quecine M.C."/>
            <person name="Pachon D.M.R."/>
            <person name="Bonatelli M.L."/>
            <person name="Correr F.H."/>
            <person name="Franceschini L.M."/>
            <person name="Leite T.F."/>
            <person name="Margarido G.R.A."/>
            <person name="Almeida C.A."/>
            <person name="Ferrarezi J.A."/>
            <person name="Labate C.A."/>
        </authorList>
    </citation>
    <scope>NUCLEOTIDE SEQUENCE</scope>
    <source>
        <strain evidence="2">MF-1</strain>
    </source>
</reference>
<feature type="region of interest" description="Disordered" evidence="1">
    <location>
        <begin position="227"/>
        <end position="260"/>
    </location>
</feature>
<sequence length="516" mass="58647">MYVSYKFFFSAIALAPCYLSSYFFGETGKGCHPINQAANQVNSYDLPHQVQFNSEETSSASTQAQNQASSHFNFHQTQHNYQPAWESGLRAGNEVNTYMYPHRQLSPLEEVLYHHYRGFRIHEPQSLTFDHSGSSSSPVLSFHISSQGGAFPNPLQSEIPKFAPLEFDLDESYSEGSLQSVVDSAVRPGARGQSKSVPLSNYPFRQPEKPSTPLSYSVANSQKQLIELNPPREKLRKRPEELNSDAQELAKRPGDSNLLGNKITEHRGEFNLPVAKRQKPFSELSLPVKEAKTFILPWNPRVSKAATSAINLRDEAEKPGDLIQKYSKILGIMQKERVKLKQVGKFTRNPSVKAKYALLKNPPPSFPEAQGIVRLLYPHASPNAVVERELFNKSLQPRLSVMLRHLDYLMKEKDTLNSEKIRTEFERWIFMEFFEPEKGLPVVGFTKIRVDGQIDENVHFQETQKDLINIATLPTGKDAKPQKLAEEFVRKWFINRGKTKRELVEEELNEEVVGSA</sequence>
<name>A0A9Q3D2J6_9BASI</name>
<feature type="compositionally biased region" description="Basic and acidic residues" evidence="1">
    <location>
        <begin position="230"/>
        <end position="241"/>
    </location>
</feature>
<evidence type="ECO:0000313" key="3">
    <source>
        <dbReference type="Proteomes" id="UP000765509"/>
    </source>
</evidence>
<comment type="caution">
    <text evidence="2">The sequence shown here is derived from an EMBL/GenBank/DDBJ whole genome shotgun (WGS) entry which is preliminary data.</text>
</comment>
<dbReference type="Proteomes" id="UP000765509">
    <property type="component" value="Unassembled WGS sequence"/>
</dbReference>
<protein>
    <submittedName>
        <fullName evidence="2">Uncharacterized protein</fullName>
    </submittedName>
</protein>
<feature type="region of interest" description="Disordered" evidence="1">
    <location>
        <begin position="185"/>
        <end position="215"/>
    </location>
</feature>
<accession>A0A9Q3D2J6</accession>
<proteinExistence type="predicted"/>